<organism evidence="2 3">
    <name type="scientific">Coptis chinensis</name>
    <dbReference type="NCBI Taxonomy" id="261450"/>
    <lineage>
        <taxon>Eukaryota</taxon>
        <taxon>Viridiplantae</taxon>
        <taxon>Streptophyta</taxon>
        <taxon>Embryophyta</taxon>
        <taxon>Tracheophyta</taxon>
        <taxon>Spermatophyta</taxon>
        <taxon>Magnoliopsida</taxon>
        <taxon>Ranunculales</taxon>
        <taxon>Ranunculaceae</taxon>
        <taxon>Coptidoideae</taxon>
        <taxon>Coptis</taxon>
    </lineage>
</organism>
<dbReference type="Proteomes" id="UP000631114">
    <property type="component" value="Unassembled WGS sequence"/>
</dbReference>
<evidence type="ECO:0000256" key="1">
    <source>
        <dbReference type="SAM" id="Phobius"/>
    </source>
</evidence>
<evidence type="ECO:0000313" key="2">
    <source>
        <dbReference type="EMBL" id="KAF9624370.1"/>
    </source>
</evidence>
<proteinExistence type="predicted"/>
<gene>
    <name evidence="2" type="ORF">IFM89_010396</name>
</gene>
<keyword evidence="3" id="KW-1185">Reference proteome</keyword>
<reference evidence="2 3" key="1">
    <citation type="submission" date="2020-10" db="EMBL/GenBank/DDBJ databases">
        <title>The Coptis chinensis genome and diversification of protoberbering-type alkaloids.</title>
        <authorList>
            <person name="Wang B."/>
            <person name="Shu S."/>
            <person name="Song C."/>
            <person name="Liu Y."/>
        </authorList>
    </citation>
    <scope>NUCLEOTIDE SEQUENCE [LARGE SCALE GENOMIC DNA]</scope>
    <source>
        <strain evidence="2">HL-2020</strain>
        <tissue evidence="2">Leaf</tissue>
    </source>
</reference>
<keyword evidence="1" id="KW-0812">Transmembrane</keyword>
<dbReference type="EMBL" id="JADFTS010000001">
    <property type="protein sequence ID" value="KAF9624370.1"/>
    <property type="molecule type" value="Genomic_DNA"/>
</dbReference>
<name>A0A835M9L1_9MAGN</name>
<comment type="caution">
    <text evidence="2">The sequence shown here is derived from an EMBL/GenBank/DDBJ whole genome shotgun (WGS) entry which is preliminary data.</text>
</comment>
<feature type="transmembrane region" description="Helical" evidence="1">
    <location>
        <begin position="14"/>
        <end position="35"/>
    </location>
</feature>
<dbReference type="AlphaFoldDB" id="A0A835M9L1"/>
<keyword evidence="1" id="KW-0472">Membrane</keyword>
<evidence type="ECO:0000313" key="3">
    <source>
        <dbReference type="Proteomes" id="UP000631114"/>
    </source>
</evidence>
<sequence>MADLYDTGLHKRKLATIAAVSAATTAITAVAYVLLDIAEEPHCKKSRSLNAVKDKIERMNTMIDQISKSIDPLHFTNTLYTELMKEEGFSPEYLDCAFQILVKDYFEAQIFLARKLKFRRKIKHSPKPDLKSDPKPETWFRATIGEGISNF</sequence>
<accession>A0A835M9L1</accession>
<protein>
    <submittedName>
        <fullName evidence="2">Uncharacterized protein</fullName>
    </submittedName>
</protein>
<dbReference type="OrthoDB" id="1301570at2759"/>
<keyword evidence="1" id="KW-1133">Transmembrane helix</keyword>